<dbReference type="AlphaFoldDB" id="A0A0L0T7T1"/>
<dbReference type="Pfam" id="PF21787">
    <property type="entry name" value="TNP-like_RNaseH_N"/>
    <property type="match status" value="1"/>
</dbReference>
<organism evidence="3 4">
    <name type="scientific">Allomyces macrogynus (strain ATCC 38327)</name>
    <name type="common">Allomyces javanicus var. macrogynus</name>
    <dbReference type="NCBI Taxonomy" id="578462"/>
    <lineage>
        <taxon>Eukaryota</taxon>
        <taxon>Fungi</taxon>
        <taxon>Fungi incertae sedis</taxon>
        <taxon>Blastocladiomycota</taxon>
        <taxon>Blastocladiomycetes</taxon>
        <taxon>Blastocladiales</taxon>
        <taxon>Blastocladiaceae</taxon>
        <taxon>Allomyces</taxon>
    </lineage>
</organism>
<reference evidence="3 4" key="1">
    <citation type="submission" date="2009-11" db="EMBL/GenBank/DDBJ databases">
        <title>Annotation of Allomyces macrogynus ATCC 38327.</title>
        <authorList>
            <consortium name="The Broad Institute Genome Sequencing Platform"/>
            <person name="Russ C."/>
            <person name="Cuomo C."/>
            <person name="Burger G."/>
            <person name="Gray M.W."/>
            <person name="Holland P.W.H."/>
            <person name="King N."/>
            <person name="Lang F.B.F."/>
            <person name="Roger A.J."/>
            <person name="Ruiz-Trillo I."/>
            <person name="Young S.K."/>
            <person name="Zeng Q."/>
            <person name="Gargeya S."/>
            <person name="Fitzgerald M."/>
            <person name="Haas B."/>
            <person name="Abouelleil A."/>
            <person name="Alvarado L."/>
            <person name="Arachchi H.M."/>
            <person name="Berlin A."/>
            <person name="Chapman S.B."/>
            <person name="Gearin G."/>
            <person name="Goldberg J."/>
            <person name="Griggs A."/>
            <person name="Gujja S."/>
            <person name="Hansen M."/>
            <person name="Heiman D."/>
            <person name="Howarth C."/>
            <person name="Larimer J."/>
            <person name="Lui A."/>
            <person name="MacDonald P.J.P."/>
            <person name="McCowen C."/>
            <person name="Montmayeur A."/>
            <person name="Murphy C."/>
            <person name="Neiman D."/>
            <person name="Pearson M."/>
            <person name="Priest M."/>
            <person name="Roberts A."/>
            <person name="Saif S."/>
            <person name="Shea T."/>
            <person name="Sisk P."/>
            <person name="Stolte C."/>
            <person name="Sykes S."/>
            <person name="Wortman J."/>
            <person name="Nusbaum C."/>
            <person name="Birren B."/>
        </authorList>
    </citation>
    <scope>NUCLEOTIDE SEQUENCE [LARGE SCALE GENOMIC DNA]</scope>
    <source>
        <strain evidence="3 4">ATCC 38327</strain>
    </source>
</reference>
<evidence type="ECO:0000259" key="1">
    <source>
        <dbReference type="Pfam" id="PF21787"/>
    </source>
</evidence>
<dbReference type="VEuPathDB" id="FungiDB:AMAG_20196"/>
<dbReference type="OrthoDB" id="2441813at2759"/>
<evidence type="ECO:0000259" key="2">
    <source>
        <dbReference type="Pfam" id="PF21788"/>
    </source>
</evidence>
<name>A0A0L0T7T1_ALLM3</name>
<evidence type="ECO:0000313" key="3">
    <source>
        <dbReference type="EMBL" id="KNE70868.1"/>
    </source>
</evidence>
<protein>
    <recommendedName>
        <fullName evidence="5">Transposable element P transposase</fullName>
    </recommendedName>
</protein>
<evidence type="ECO:0000313" key="4">
    <source>
        <dbReference type="Proteomes" id="UP000054350"/>
    </source>
</evidence>
<dbReference type="InterPro" id="IPR048366">
    <property type="entry name" value="TNP-like_GBD"/>
</dbReference>
<feature type="domain" description="Transposable element P transposase-like GTP-binding insertion" evidence="2">
    <location>
        <begin position="543"/>
        <end position="650"/>
    </location>
</feature>
<evidence type="ECO:0008006" key="5">
    <source>
        <dbReference type="Google" id="ProtNLM"/>
    </source>
</evidence>
<dbReference type="Pfam" id="PF21788">
    <property type="entry name" value="TNP-like_GBD"/>
    <property type="match status" value="1"/>
</dbReference>
<gene>
    <name evidence="3" type="ORF">AMAG_20196</name>
</gene>
<dbReference type="EMBL" id="GG745368">
    <property type="protein sequence ID" value="KNE70868.1"/>
    <property type="molecule type" value="Genomic_DNA"/>
</dbReference>
<reference evidence="4" key="2">
    <citation type="submission" date="2009-11" db="EMBL/GenBank/DDBJ databases">
        <title>The Genome Sequence of Allomyces macrogynus strain ATCC 38327.</title>
        <authorList>
            <consortium name="The Broad Institute Genome Sequencing Platform"/>
            <person name="Russ C."/>
            <person name="Cuomo C."/>
            <person name="Shea T."/>
            <person name="Young S.K."/>
            <person name="Zeng Q."/>
            <person name="Koehrsen M."/>
            <person name="Haas B."/>
            <person name="Borodovsky M."/>
            <person name="Guigo R."/>
            <person name="Alvarado L."/>
            <person name="Berlin A."/>
            <person name="Borenstein D."/>
            <person name="Chen Z."/>
            <person name="Engels R."/>
            <person name="Freedman E."/>
            <person name="Gellesch M."/>
            <person name="Goldberg J."/>
            <person name="Griggs A."/>
            <person name="Gujja S."/>
            <person name="Heiman D."/>
            <person name="Hepburn T."/>
            <person name="Howarth C."/>
            <person name="Jen D."/>
            <person name="Larson L."/>
            <person name="Lewis B."/>
            <person name="Mehta T."/>
            <person name="Park D."/>
            <person name="Pearson M."/>
            <person name="Roberts A."/>
            <person name="Saif S."/>
            <person name="Shenoy N."/>
            <person name="Sisk P."/>
            <person name="Stolte C."/>
            <person name="Sykes S."/>
            <person name="Walk T."/>
            <person name="White J."/>
            <person name="Yandava C."/>
            <person name="Burger G."/>
            <person name="Gray M.W."/>
            <person name="Holland P.W.H."/>
            <person name="King N."/>
            <person name="Lang F.B.F."/>
            <person name="Roger A.J."/>
            <person name="Ruiz-Trillo I."/>
            <person name="Lander E."/>
            <person name="Nusbaum C."/>
        </authorList>
    </citation>
    <scope>NUCLEOTIDE SEQUENCE [LARGE SCALE GENOMIC DNA]</scope>
    <source>
        <strain evidence="4">ATCC 38327</strain>
    </source>
</reference>
<sequence>MKLPTSYIGDGPPDFPFAIHRQGRPPKDVITKDRASNWPPTRTVCFATAGYWHPEQSLKDSSYFSWRWFPGDYGKRTLVLAFMDPKRNSASSGLPPRQIILHAKEKSPDIFTSAEIMYLGHAIPLAELPNIPPTLYPPGGAEDHVLIRTCHDLLDLLDKCGRWNHCQGVSDDDIVKAVSAQPLLLLSPFPFKDAKKLHRLGDVCNMPFAFRQAVIPKTIRAAPCTHVADTVGSMHCASCYSLARTLRWRVDQVDELVARTVDGNVHMVTHDMTLLDFIQYAQPDLYDELSKLPFLVEFIKAIGTRVAAPGGGRGIPWSDTIRGGALALYCISRSAYLTLLSFGFPLPSPKVLDGDIKEFSSPPGITANSVMRLLALLDMELDKLRAEFSDVPEVELHRFSRCGLLAIDEVHLNAELLTSAAHEIKGAVNLGPILTPSLGVSTKTEQDEVPLAKSALQVMFVSLSTNVVWPLGYFQTQDLKTNGLVSILETLFIEAGGGEFDVMCLALDGSSINRSASNFYDEKGIEHPLYPGQCVRILQDLPHAMKKCRNSLLNCHDHFEFGKLKMGWSVLHELYDYIKAEKSTLDILPKFGPQHLNVDTWAKMRVPLAARVMSPDVAKQLEDELFAKGRPLAAGTATFIRHVHTFYSMFTDRLPLIDPAHDTLSARAAWARDQRAAVASACVHDLAGDNDGPHAERILADLAELVDWFTKWKEEADGKKKVARAHVKRLIRSGGTTAELEAAKRHRDALKKVFPPEQTFDDICKAISTFSTVCCNLWAKYPFGIRIYPRRFGTNVLESFFSLVRTVGGHNDKVAPQHMALAAHHFSHSRLFRARLEDMQDSYNVVLPEDLAAPVEENVGDGRVLQREE</sequence>
<dbReference type="Proteomes" id="UP000054350">
    <property type="component" value="Unassembled WGS sequence"/>
</dbReference>
<accession>A0A0L0T7T1</accession>
<keyword evidence="4" id="KW-1185">Reference proteome</keyword>
<dbReference type="InterPro" id="IPR048365">
    <property type="entry name" value="TNP-like_RNaseH_N"/>
</dbReference>
<feature type="domain" description="Transposable element P transposase-like RNase H" evidence="1">
    <location>
        <begin position="400"/>
        <end position="518"/>
    </location>
</feature>
<proteinExistence type="predicted"/>